<evidence type="ECO:0000256" key="1">
    <source>
        <dbReference type="SAM" id="SignalP"/>
    </source>
</evidence>
<feature type="chain" id="PRO_5037517802" evidence="1">
    <location>
        <begin position="19"/>
        <end position="411"/>
    </location>
</feature>
<organism evidence="3 4">
    <name type="scientific">Plectus sambesii</name>
    <dbReference type="NCBI Taxonomy" id="2011161"/>
    <lineage>
        <taxon>Eukaryota</taxon>
        <taxon>Metazoa</taxon>
        <taxon>Ecdysozoa</taxon>
        <taxon>Nematoda</taxon>
        <taxon>Chromadorea</taxon>
        <taxon>Plectida</taxon>
        <taxon>Plectina</taxon>
        <taxon>Plectoidea</taxon>
        <taxon>Plectidae</taxon>
        <taxon>Plectus</taxon>
    </lineage>
</organism>
<dbReference type="Pfam" id="PF14625">
    <property type="entry name" value="Lustrin_cystein"/>
    <property type="match status" value="2"/>
</dbReference>
<name>A0A914WC39_9BILA</name>
<accession>A0A914WC39</accession>
<dbReference type="AlphaFoldDB" id="A0A914WC39"/>
<proteinExistence type="predicted"/>
<dbReference type="InterPro" id="IPR028150">
    <property type="entry name" value="Lustrin_cystein"/>
</dbReference>
<dbReference type="Proteomes" id="UP000887566">
    <property type="component" value="Unplaced"/>
</dbReference>
<keyword evidence="1" id="KW-0732">Signal</keyword>
<feature type="domain" description="EB" evidence="2">
    <location>
        <begin position="134"/>
        <end position="185"/>
    </location>
</feature>
<dbReference type="InterPro" id="IPR006150">
    <property type="entry name" value="Cys_repeat_1"/>
</dbReference>
<evidence type="ECO:0000313" key="3">
    <source>
        <dbReference type="Proteomes" id="UP000887566"/>
    </source>
</evidence>
<evidence type="ECO:0000313" key="4">
    <source>
        <dbReference type="WBParaSite" id="PSAMB.scaffold373size54233.g5503.t1"/>
    </source>
</evidence>
<feature type="domain" description="EB" evidence="2">
    <location>
        <begin position="201"/>
        <end position="252"/>
    </location>
</feature>
<protein>
    <submittedName>
        <fullName evidence="4">EB domain-containing protein</fullName>
    </submittedName>
</protein>
<dbReference type="Pfam" id="PF01683">
    <property type="entry name" value="EB"/>
    <property type="match status" value="3"/>
</dbReference>
<dbReference type="SMART" id="SM00289">
    <property type="entry name" value="WR1"/>
    <property type="match status" value="6"/>
</dbReference>
<dbReference type="PANTHER" id="PTHR37157:SF2">
    <property type="entry name" value="EB DOMAIN-CONTAINING PROTEIN-RELATED"/>
    <property type="match status" value="1"/>
</dbReference>
<evidence type="ECO:0000259" key="2">
    <source>
        <dbReference type="Pfam" id="PF01683"/>
    </source>
</evidence>
<feature type="domain" description="EB" evidence="2">
    <location>
        <begin position="75"/>
        <end position="126"/>
    </location>
</feature>
<keyword evidence="3" id="KW-1185">Reference proteome</keyword>
<sequence length="411" mass="40364">MLTTIAVLMSFIWSAANGQTCPNGLGVYIDPTQNAAVPCAPGGACPGGATCQNQPLNAFALQNLCCLGTPAVTTCPGGQVLIGGQCFASAAPGLPCAVLGQCTGGATCIGSICQCAAGQTIVSAVCTTSTVTTCTAGQVLVNGVCVSQVPPGTACIDSSQCTGGSTCVGLVCTCNAGTTISNGICIVNVLPTSPPIVAPSCTATQVLVNGICYDNVGPGVACVVSQQCQFSSTCVTGICTCPIGQANLGGTCAVPGVTTGVTIGTVVTIAPGVTAVGTGISDCPQGSVLLYPSNQQPVVCGLIGQPNGRCPSNYPTCMYSARLTQTVCCSTSSSITGTGSVVATVAPIVTATVVTSATDCDTTNVLMYPGNNQPVVCGTQGSPNGRCPSTHPTCISSARLGYSVCCRTTTG</sequence>
<feature type="signal peptide" evidence="1">
    <location>
        <begin position="1"/>
        <end position="18"/>
    </location>
</feature>
<dbReference type="PANTHER" id="PTHR37157">
    <property type="entry name" value="PRION-LIKE-(Q/N-RICH) DOMAIN-BEARING PROTEIN 25"/>
    <property type="match status" value="1"/>
</dbReference>
<dbReference type="InterPro" id="IPR006149">
    <property type="entry name" value="EB_dom"/>
</dbReference>
<reference evidence="4" key="1">
    <citation type="submission" date="2022-11" db="UniProtKB">
        <authorList>
            <consortium name="WormBaseParasite"/>
        </authorList>
    </citation>
    <scope>IDENTIFICATION</scope>
</reference>
<dbReference type="WBParaSite" id="PSAMB.scaffold373size54233.g5503.t1">
    <property type="protein sequence ID" value="PSAMB.scaffold373size54233.g5503.t1"/>
    <property type="gene ID" value="PSAMB.scaffold373size54233.g5503"/>
</dbReference>